<keyword evidence="2" id="KW-1185">Reference proteome</keyword>
<proteinExistence type="predicted"/>
<dbReference type="EMBL" id="JBFAKC010000001">
    <property type="protein sequence ID" value="MEV0705948.1"/>
    <property type="molecule type" value="Genomic_DNA"/>
</dbReference>
<organism evidence="1 2">
    <name type="scientific">Nocardia aurea</name>
    <dbReference type="NCBI Taxonomy" id="2144174"/>
    <lineage>
        <taxon>Bacteria</taxon>
        <taxon>Bacillati</taxon>
        <taxon>Actinomycetota</taxon>
        <taxon>Actinomycetes</taxon>
        <taxon>Mycobacteriales</taxon>
        <taxon>Nocardiaceae</taxon>
        <taxon>Nocardia</taxon>
    </lineage>
</organism>
<protein>
    <submittedName>
        <fullName evidence="1">NYN domain-containing protein</fullName>
    </submittedName>
</protein>
<gene>
    <name evidence="1" type="ORF">AB0I48_00100</name>
</gene>
<dbReference type="RefSeq" id="WP_357778889.1">
    <property type="nucleotide sequence ID" value="NZ_JBFAKC010000001.1"/>
</dbReference>
<evidence type="ECO:0000313" key="2">
    <source>
        <dbReference type="Proteomes" id="UP001551695"/>
    </source>
</evidence>
<reference evidence="1 2" key="1">
    <citation type="submission" date="2024-06" db="EMBL/GenBank/DDBJ databases">
        <title>The Natural Products Discovery Center: Release of the First 8490 Sequenced Strains for Exploring Actinobacteria Biosynthetic Diversity.</title>
        <authorList>
            <person name="Kalkreuter E."/>
            <person name="Kautsar S.A."/>
            <person name="Yang D."/>
            <person name="Bader C.D."/>
            <person name="Teijaro C.N."/>
            <person name="Fluegel L."/>
            <person name="Davis C.M."/>
            <person name="Simpson J.R."/>
            <person name="Lauterbach L."/>
            <person name="Steele A.D."/>
            <person name="Gui C."/>
            <person name="Meng S."/>
            <person name="Li G."/>
            <person name="Viehrig K."/>
            <person name="Ye F."/>
            <person name="Su P."/>
            <person name="Kiefer A.F."/>
            <person name="Nichols A."/>
            <person name="Cepeda A.J."/>
            <person name="Yan W."/>
            <person name="Fan B."/>
            <person name="Jiang Y."/>
            <person name="Adhikari A."/>
            <person name="Zheng C.-J."/>
            <person name="Schuster L."/>
            <person name="Cowan T.M."/>
            <person name="Smanski M.J."/>
            <person name="Chevrette M.G."/>
            <person name="De Carvalho L.P.S."/>
            <person name="Shen B."/>
        </authorList>
    </citation>
    <scope>NUCLEOTIDE SEQUENCE [LARGE SCALE GENOMIC DNA]</scope>
    <source>
        <strain evidence="1 2">NPDC050403</strain>
    </source>
</reference>
<name>A0ABV3FKU5_9NOCA</name>
<comment type="caution">
    <text evidence="1">The sequence shown here is derived from an EMBL/GenBank/DDBJ whole genome shotgun (WGS) entry which is preliminary data.</text>
</comment>
<accession>A0ABV3FKU5</accession>
<dbReference type="Proteomes" id="UP001551695">
    <property type="component" value="Unassembled WGS sequence"/>
</dbReference>
<sequence>MPELSPGGPGHDGGSTDRLVVVDAANVVGSRPDGWWRDRAGAARRLLERSSEFAARTRPPVELVVVLEGAAKAAAATEFDDVRVVLAEGSGDDAIVAVVAAAVPGRERDILVVTADRELRRRVEALGAETAGPRWLLDRLDP</sequence>
<evidence type="ECO:0000313" key="1">
    <source>
        <dbReference type="EMBL" id="MEV0705948.1"/>
    </source>
</evidence>